<evidence type="ECO:0000256" key="1">
    <source>
        <dbReference type="ARBA" id="ARBA00022490"/>
    </source>
</evidence>
<dbReference type="PIRSF" id="PIRSF019345">
    <property type="entry name" value="ScpB"/>
    <property type="match status" value="1"/>
</dbReference>
<dbReference type="PANTHER" id="PTHR34298">
    <property type="entry name" value="SEGREGATION AND CONDENSATION PROTEIN B"/>
    <property type="match status" value="1"/>
</dbReference>
<keyword evidence="1" id="KW-0963">Cytoplasm</keyword>
<dbReference type="Proteomes" id="UP000753196">
    <property type="component" value="Unassembled WGS sequence"/>
</dbReference>
<protein>
    <submittedName>
        <fullName evidence="5">SMC-Scp complex subunit ScpB</fullName>
    </submittedName>
</protein>
<sequence>MKLAAILETILFVHGDPMTLSRLAGIAGVSEPEAEAALEELARDYETRGLALVRTKNTYQLGSHPDSTHYIEALVKEEFSEELSRSSLETVAIIAYKGPISRAEIDYVRGVNSSFALRNLLMRGLVERDDELGDGRAYRWRVSGDFLKHLGIASFSDLPRYEELKAESEAAIAQMPHAHE</sequence>
<dbReference type="GO" id="GO:0051301">
    <property type="term" value="P:cell division"/>
    <property type="evidence" value="ECO:0007669"/>
    <property type="project" value="UniProtKB-KW"/>
</dbReference>
<dbReference type="NCBIfam" id="TIGR00281">
    <property type="entry name" value="SMC-Scp complex subunit ScpB"/>
    <property type="match status" value="1"/>
</dbReference>
<evidence type="ECO:0000256" key="4">
    <source>
        <dbReference type="ARBA" id="ARBA00023306"/>
    </source>
</evidence>
<gene>
    <name evidence="5" type="primary">scpB</name>
    <name evidence="5" type="ORF">HY221_00825</name>
</gene>
<evidence type="ECO:0000256" key="3">
    <source>
        <dbReference type="ARBA" id="ARBA00022829"/>
    </source>
</evidence>
<evidence type="ECO:0000313" key="6">
    <source>
        <dbReference type="Proteomes" id="UP000753196"/>
    </source>
</evidence>
<organism evidence="5 6">
    <name type="scientific">Candidatus Sungiibacteriota bacterium</name>
    <dbReference type="NCBI Taxonomy" id="2750080"/>
    <lineage>
        <taxon>Bacteria</taxon>
        <taxon>Candidatus Sungiibacteriota</taxon>
    </lineage>
</organism>
<dbReference type="InterPro" id="IPR036390">
    <property type="entry name" value="WH_DNA-bd_sf"/>
</dbReference>
<dbReference type="InterPro" id="IPR005234">
    <property type="entry name" value="ScpB_csome_segregation"/>
</dbReference>
<dbReference type="GO" id="GO:0051304">
    <property type="term" value="P:chromosome separation"/>
    <property type="evidence" value="ECO:0007669"/>
    <property type="project" value="InterPro"/>
</dbReference>
<dbReference type="Gene3D" id="1.10.10.10">
    <property type="entry name" value="Winged helix-like DNA-binding domain superfamily/Winged helix DNA-binding domain"/>
    <property type="match status" value="2"/>
</dbReference>
<comment type="caution">
    <text evidence="5">The sequence shown here is derived from an EMBL/GenBank/DDBJ whole genome shotgun (WGS) entry which is preliminary data.</text>
</comment>
<dbReference type="EMBL" id="JACQCR010000019">
    <property type="protein sequence ID" value="MBI3630865.1"/>
    <property type="molecule type" value="Genomic_DNA"/>
</dbReference>
<dbReference type="PANTHER" id="PTHR34298:SF2">
    <property type="entry name" value="SEGREGATION AND CONDENSATION PROTEIN B"/>
    <property type="match status" value="1"/>
</dbReference>
<name>A0A932R1S2_9BACT</name>
<keyword evidence="2" id="KW-0132">Cell division</keyword>
<dbReference type="SUPFAM" id="SSF46785">
    <property type="entry name" value="Winged helix' DNA-binding domain"/>
    <property type="match status" value="2"/>
</dbReference>
<accession>A0A932R1S2</accession>
<reference evidence="5" key="1">
    <citation type="submission" date="2020-07" db="EMBL/GenBank/DDBJ databases">
        <title>Huge and variable diversity of episymbiotic CPR bacteria and DPANN archaea in groundwater ecosystems.</title>
        <authorList>
            <person name="He C.Y."/>
            <person name="Keren R."/>
            <person name="Whittaker M."/>
            <person name="Farag I.F."/>
            <person name="Doudna J."/>
            <person name="Cate J.H.D."/>
            <person name="Banfield J.F."/>
        </authorList>
    </citation>
    <scope>NUCLEOTIDE SEQUENCE</scope>
    <source>
        <strain evidence="5">NC_groundwater_973_Pr1_S-0.2um_54_13</strain>
    </source>
</reference>
<evidence type="ECO:0000313" key="5">
    <source>
        <dbReference type="EMBL" id="MBI3630865.1"/>
    </source>
</evidence>
<keyword evidence="3" id="KW-0159">Chromosome partition</keyword>
<keyword evidence="4" id="KW-0131">Cell cycle</keyword>
<dbReference type="InterPro" id="IPR036388">
    <property type="entry name" value="WH-like_DNA-bd_sf"/>
</dbReference>
<dbReference type="Pfam" id="PF04079">
    <property type="entry name" value="SMC_ScpB"/>
    <property type="match status" value="1"/>
</dbReference>
<dbReference type="AlphaFoldDB" id="A0A932R1S2"/>
<evidence type="ECO:0000256" key="2">
    <source>
        <dbReference type="ARBA" id="ARBA00022618"/>
    </source>
</evidence>
<proteinExistence type="predicted"/>